<dbReference type="SUPFAM" id="SSF50341">
    <property type="entry name" value="CheW-like"/>
    <property type="match status" value="1"/>
</dbReference>
<dbReference type="InterPro" id="IPR037006">
    <property type="entry name" value="CheA-like_homodim_sf"/>
</dbReference>
<dbReference type="SMART" id="SM00260">
    <property type="entry name" value="CheW"/>
    <property type="match status" value="1"/>
</dbReference>
<dbReference type="InterPro" id="IPR004105">
    <property type="entry name" value="CheA-like_dim"/>
</dbReference>
<dbReference type="InterPro" id="IPR036097">
    <property type="entry name" value="HisK_dim/P_sf"/>
</dbReference>
<proteinExistence type="predicted"/>
<dbReference type="Gene3D" id="2.30.30.40">
    <property type="entry name" value="SH3 Domains"/>
    <property type="match status" value="1"/>
</dbReference>
<dbReference type="CDD" id="cd16916">
    <property type="entry name" value="HATPase_CheA-like"/>
    <property type="match status" value="1"/>
</dbReference>
<dbReference type="GO" id="GO:0000155">
    <property type="term" value="F:phosphorelay sensor kinase activity"/>
    <property type="evidence" value="ECO:0007669"/>
    <property type="project" value="InterPro"/>
</dbReference>
<dbReference type="Gene3D" id="1.20.120.160">
    <property type="entry name" value="HPT domain"/>
    <property type="match status" value="1"/>
</dbReference>
<dbReference type="Pfam" id="PF02895">
    <property type="entry name" value="H-kinase_dim"/>
    <property type="match status" value="1"/>
</dbReference>
<evidence type="ECO:0000256" key="3">
    <source>
        <dbReference type="ARBA" id="ARBA00022553"/>
    </source>
</evidence>
<dbReference type="GO" id="GO:0006935">
    <property type="term" value="P:chemotaxis"/>
    <property type="evidence" value="ECO:0007669"/>
    <property type="project" value="InterPro"/>
</dbReference>
<evidence type="ECO:0000313" key="12">
    <source>
        <dbReference type="Proteomes" id="UP000250918"/>
    </source>
</evidence>
<dbReference type="InterPro" id="IPR002545">
    <property type="entry name" value="CheW-lke_dom"/>
</dbReference>
<dbReference type="InterPro" id="IPR051315">
    <property type="entry name" value="Bact_Chemotaxis_CheA"/>
</dbReference>
<organism evidence="11 12">
    <name type="scientific">candidate division GN15 bacterium</name>
    <dbReference type="NCBI Taxonomy" id="2072418"/>
    <lineage>
        <taxon>Bacteria</taxon>
        <taxon>candidate division GN15</taxon>
    </lineage>
</organism>
<dbReference type="PROSITE" id="PS50109">
    <property type="entry name" value="HIS_KIN"/>
    <property type="match status" value="1"/>
</dbReference>
<dbReference type="SMART" id="SM00073">
    <property type="entry name" value="HPT"/>
    <property type="match status" value="1"/>
</dbReference>
<evidence type="ECO:0000259" key="8">
    <source>
        <dbReference type="PROSITE" id="PS50109"/>
    </source>
</evidence>
<dbReference type="GO" id="GO:0005737">
    <property type="term" value="C:cytoplasm"/>
    <property type="evidence" value="ECO:0007669"/>
    <property type="project" value="InterPro"/>
</dbReference>
<accession>A0A855X2N0</accession>
<dbReference type="SMART" id="SM00387">
    <property type="entry name" value="HATPase_c"/>
    <property type="match status" value="1"/>
</dbReference>
<dbReference type="PANTHER" id="PTHR43395">
    <property type="entry name" value="SENSOR HISTIDINE KINASE CHEA"/>
    <property type="match status" value="1"/>
</dbReference>
<feature type="domain" description="Histidine kinase" evidence="8">
    <location>
        <begin position="189"/>
        <end position="447"/>
    </location>
</feature>
<dbReference type="PROSITE" id="PS50851">
    <property type="entry name" value="CHEW"/>
    <property type="match status" value="1"/>
</dbReference>
<dbReference type="InterPro" id="IPR008207">
    <property type="entry name" value="Sig_transdc_His_kin_Hpt_dom"/>
</dbReference>
<dbReference type="EMBL" id="PQAP01000194">
    <property type="protein sequence ID" value="PWB68635.1"/>
    <property type="molecule type" value="Genomic_DNA"/>
</dbReference>
<evidence type="ECO:0000256" key="1">
    <source>
        <dbReference type="ARBA" id="ARBA00000085"/>
    </source>
</evidence>
<dbReference type="InterPro" id="IPR003594">
    <property type="entry name" value="HATPase_dom"/>
</dbReference>
<feature type="domain" description="HPt" evidence="10">
    <location>
        <begin position="8"/>
        <end position="115"/>
    </location>
</feature>
<reference evidence="11 12" key="1">
    <citation type="journal article" date="2018" name="ISME J.">
        <title>A methanotrophic archaeon couples anaerobic oxidation of methane to Fe(III) reduction.</title>
        <authorList>
            <person name="Cai C."/>
            <person name="Leu A.O."/>
            <person name="Xie G.J."/>
            <person name="Guo J."/>
            <person name="Feng Y."/>
            <person name="Zhao J.X."/>
            <person name="Tyson G.W."/>
            <person name="Yuan Z."/>
            <person name="Hu S."/>
        </authorList>
    </citation>
    <scope>NUCLEOTIDE SEQUENCE [LARGE SCALE GENOMIC DNA]</scope>
    <source>
        <strain evidence="11">FeB_12</strain>
    </source>
</reference>
<dbReference type="Pfam" id="PF01627">
    <property type="entry name" value="Hpt"/>
    <property type="match status" value="1"/>
</dbReference>
<feature type="modified residue" description="Phosphohistidine" evidence="6">
    <location>
        <position position="55"/>
    </location>
</feature>
<feature type="domain" description="CheW-like" evidence="9">
    <location>
        <begin position="449"/>
        <end position="584"/>
    </location>
</feature>
<feature type="region of interest" description="Disordered" evidence="7">
    <location>
        <begin position="165"/>
        <end position="184"/>
    </location>
</feature>
<dbReference type="PANTHER" id="PTHR43395:SF1">
    <property type="entry name" value="CHEMOTAXIS PROTEIN CHEA"/>
    <property type="match status" value="1"/>
</dbReference>
<dbReference type="SMART" id="SM01231">
    <property type="entry name" value="H-kinase_dim"/>
    <property type="match status" value="1"/>
</dbReference>
<dbReference type="Gene3D" id="1.10.287.560">
    <property type="entry name" value="Histidine kinase CheA-like, homodimeric domain"/>
    <property type="match status" value="1"/>
</dbReference>
<comment type="caution">
    <text evidence="11">The sequence shown here is derived from an EMBL/GenBank/DDBJ whole genome shotgun (WGS) entry which is preliminary data.</text>
</comment>
<dbReference type="Pfam" id="PF02518">
    <property type="entry name" value="HATPase_c"/>
    <property type="match status" value="1"/>
</dbReference>
<dbReference type="InterPro" id="IPR005467">
    <property type="entry name" value="His_kinase_dom"/>
</dbReference>
<gene>
    <name evidence="11" type="ORF">C3F09_11215</name>
</gene>
<dbReference type="InterPro" id="IPR036641">
    <property type="entry name" value="HPT_dom_sf"/>
</dbReference>
<evidence type="ECO:0000313" key="11">
    <source>
        <dbReference type="EMBL" id="PWB68635.1"/>
    </source>
</evidence>
<protein>
    <recommendedName>
        <fullName evidence="2">histidine kinase</fullName>
        <ecNumber evidence="2">2.7.13.3</ecNumber>
    </recommendedName>
</protein>
<evidence type="ECO:0000256" key="4">
    <source>
        <dbReference type="ARBA" id="ARBA00022679"/>
    </source>
</evidence>
<sequence length="586" mass="63954">MTTDANLELDDMKEIIGDFLIETDELLHSLDTNLVKLESAPDDLNLLNEIFRAAHTIKGTSSFLGFEQVTTLTHKMEDVLNKLRKGELKVTPVRMDVLLESLDLLKQLVEMVRSGHIESVDLSGILAMLEVQMEGGAAPGTTIASPAATVAQPTTAPIRVMESAAKDQPASFDKTTAASPVRPGAEKKVVDQTIRVDVNRLDSLMNLMGELVLSRNSLVQTVGTINKDEVGGLHAEKLNQAAASVNYITTELQMAVMRMRMQPIGKVFSKFPRLVRDLSRDSKKQIDLILTGEETELDKSVIEEIGDPLVHIIRNSCDHGIELPKVREAGGKPAKGTIKLDACQEGSNIVIRIQDDGKGLDPDAIREKAIERGLGTRAEIEKMADRDIFRFIFEAGLSTAKVVTDVSGRGVGMDVVRTNIEKLNGQIELDSKRGAGTTITIKLPLTLAILQGLLVEADHEVYILPLSSVIETVRTEQSDVSYINQRPVLRLRDEIIPIINFASCLRGQGNAVALAEKPYVVVVGLAEQKLGINIDRFLGQEEVVIKSLGSYLGTTEGVAGATILGDGRIRLIIDLIGLFNLARRKR</sequence>
<evidence type="ECO:0000259" key="9">
    <source>
        <dbReference type="PROSITE" id="PS50851"/>
    </source>
</evidence>
<comment type="catalytic activity">
    <reaction evidence="1">
        <text>ATP + protein L-histidine = ADP + protein N-phospho-L-histidine.</text>
        <dbReference type="EC" id="2.7.13.3"/>
    </reaction>
</comment>
<keyword evidence="3 6" id="KW-0597">Phosphoprotein</keyword>
<dbReference type="InterPro" id="IPR004358">
    <property type="entry name" value="Sig_transdc_His_kin-like_C"/>
</dbReference>
<dbReference type="SUPFAM" id="SSF55874">
    <property type="entry name" value="ATPase domain of HSP90 chaperone/DNA topoisomerase II/histidine kinase"/>
    <property type="match status" value="1"/>
</dbReference>
<dbReference type="FunFam" id="3.30.565.10:FF:000016">
    <property type="entry name" value="Chemotaxis protein CheA, putative"/>
    <property type="match status" value="1"/>
</dbReference>
<dbReference type="SUPFAM" id="SSF47384">
    <property type="entry name" value="Homodimeric domain of signal transducing histidine kinase"/>
    <property type="match status" value="1"/>
</dbReference>
<dbReference type="AlphaFoldDB" id="A0A855X2N0"/>
<dbReference type="EC" id="2.7.13.3" evidence="2"/>
<evidence type="ECO:0000256" key="6">
    <source>
        <dbReference type="PROSITE-ProRule" id="PRU00110"/>
    </source>
</evidence>
<dbReference type="SUPFAM" id="SSF47226">
    <property type="entry name" value="Histidine-containing phosphotransfer domain, HPT domain"/>
    <property type="match status" value="1"/>
</dbReference>
<dbReference type="CDD" id="cd00731">
    <property type="entry name" value="CheA_reg"/>
    <property type="match status" value="1"/>
</dbReference>
<evidence type="ECO:0000259" key="10">
    <source>
        <dbReference type="PROSITE" id="PS50894"/>
    </source>
</evidence>
<dbReference type="PROSITE" id="PS50894">
    <property type="entry name" value="HPT"/>
    <property type="match status" value="1"/>
</dbReference>
<dbReference type="InterPro" id="IPR036890">
    <property type="entry name" value="HATPase_C_sf"/>
</dbReference>
<name>A0A855X2N0_9BACT</name>
<dbReference type="Pfam" id="PF01584">
    <property type="entry name" value="CheW"/>
    <property type="match status" value="1"/>
</dbReference>
<evidence type="ECO:0000256" key="2">
    <source>
        <dbReference type="ARBA" id="ARBA00012438"/>
    </source>
</evidence>
<dbReference type="Proteomes" id="UP000250918">
    <property type="component" value="Unassembled WGS sequence"/>
</dbReference>
<keyword evidence="4" id="KW-0808">Transferase</keyword>
<evidence type="ECO:0000256" key="5">
    <source>
        <dbReference type="ARBA" id="ARBA00022777"/>
    </source>
</evidence>
<dbReference type="InterPro" id="IPR036061">
    <property type="entry name" value="CheW-like_dom_sf"/>
</dbReference>
<dbReference type="Gene3D" id="3.30.565.10">
    <property type="entry name" value="Histidine kinase-like ATPase, C-terminal domain"/>
    <property type="match status" value="1"/>
</dbReference>
<dbReference type="CDD" id="cd00088">
    <property type="entry name" value="HPT"/>
    <property type="match status" value="1"/>
</dbReference>
<evidence type="ECO:0000256" key="7">
    <source>
        <dbReference type="SAM" id="MobiDB-lite"/>
    </source>
</evidence>
<keyword evidence="5" id="KW-0418">Kinase</keyword>
<dbReference type="PRINTS" id="PR00344">
    <property type="entry name" value="BCTRLSENSOR"/>
</dbReference>